<dbReference type="AlphaFoldDB" id="A0A450UMC8"/>
<reference evidence="2" key="1">
    <citation type="submission" date="2019-02" db="EMBL/GenBank/DDBJ databases">
        <authorList>
            <person name="Gruber-Vodicka R. H."/>
            <person name="Seah K. B. B."/>
        </authorList>
    </citation>
    <scope>NUCLEOTIDE SEQUENCE</scope>
    <source>
        <strain evidence="2">BECK_M6</strain>
    </source>
</reference>
<dbReference type="PANTHER" id="PTHR10395">
    <property type="entry name" value="URICASE AND TRANSTHYRETIN-RELATED"/>
    <property type="match status" value="1"/>
</dbReference>
<name>A0A450UMC8_9GAMM</name>
<dbReference type="Pfam" id="PF00576">
    <property type="entry name" value="Transthyretin"/>
    <property type="match status" value="1"/>
</dbReference>
<dbReference type="SUPFAM" id="SSF49472">
    <property type="entry name" value="Transthyretin (synonym: prealbumin)"/>
    <property type="match status" value="1"/>
</dbReference>
<sequence length="108" mass="11898">MSSISLHVLDTTEGAPASGLLVTLKLLAEPSRGGVLICQEITDADGRIRELLPQGGQGGLYHISIAPRDHSWPFYPNIEFEIMVDEDRHHHIPLVLSRYGFFSACMPS</sequence>
<accession>A0A450UMC8</accession>
<evidence type="ECO:0000259" key="1">
    <source>
        <dbReference type="Pfam" id="PF00576"/>
    </source>
</evidence>
<dbReference type="Gene3D" id="2.60.40.180">
    <property type="entry name" value="Transthyretin/hydroxyisourate hydrolase domain"/>
    <property type="match status" value="1"/>
</dbReference>
<dbReference type="InterPro" id="IPR036817">
    <property type="entry name" value="Transthyretin/HIU_hydrolase_sf"/>
</dbReference>
<evidence type="ECO:0000313" key="2">
    <source>
        <dbReference type="EMBL" id="VFJ93687.1"/>
    </source>
</evidence>
<dbReference type="GO" id="GO:0006144">
    <property type="term" value="P:purine nucleobase metabolic process"/>
    <property type="evidence" value="ECO:0007669"/>
    <property type="project" value="TreeGrafter"/>
</dbReference>
<protein>
    <submittedName>
        <fullName evidence="2">5-hydroxyisourate hydrolase</fullName>
    </submittedName>
</protein>
<dbReference type="InterPro" id="IPR023416">
    <property type="entry name" value="Transthyretin/HIU_hydrolase_d"/>
</dbReference>
<organism evidence="2">
    <name type="scientific">Candidatus Kentrum sp. LFY</name>
    <dbReference type="NCBI Taxonomy" id="2126342"/>
    <lineage>
        <taxon>Bacteria</taxon>
        <taxon>Pseudomonadati</taxon>
        <taxon>Pseudomonadota</taxon>
        <taxon>Gammaproteobacteria</taxon>
        <taxon>Candidatus Kentrum</taxon>
    </lineage>
</organism>
<proteinExistence type="predicted"/>
<dbReference type="PROSITE" id="PS00768">
    <property type="entry name" value="TRANSTHYRETIN_1"/>
    <property type="match status" value="1"/>
</dbReference>
<keyword evidence="2" id="KW-0378">Hydrolase</keyword>
<feature type="domain" description="Transthyretin/hydroxyisourate hydrolase" evidence="1">
    <location>
        <begin position="4"/>
        <end position="101"/>
    </location>
</feature>
<dbReference type="GO" id="GO:0016787">
    <property type="term" value="F:hydrolase activity"/>
    <property type="evidence" value="ECO:0007669"/>
    <property type="project" value="UniProtKB-KW"/>
</dbReference>
<dbReference type="InterPro" id="IPR023418">
    <property type="entry name" value="Thyroxine_BS"/>
</dbReference>
<dbReference type="EMBL" id="CAADFH010000033">
    <property type="protein sequence ID" value="VFJ93687.1"/>
    <property type="molecule type" value="Genomic_DNA"/>
</dbReference>
<gene>
    <name evidence="2" type="ORF">BECKLFY1418A_GA0070994_103321</name>
</gene>
<dbReference type="PANTHER" id="PTHR10395:SF7">
    <property type="entry name" value="5-HYDROXYISOURATE HYDROLASE"/>
    <property type="match status" value="1"/>
</dbReference>